<reference evidence="1" key="3">
    <citation type="submission" date="2022-06" db="UniProtKB">
        <authorList>
            <consortium name="EnsemblPlants"/>
        </authorList>
    </citation>
    <scope>IDENTIFICATION</scope>
</reference>
<proteinExistence type="predicted"/>
<evidence type="ECO:0000313" key="2">
    <source>
        <dbReference type="Proteomes" id="UP000015106"/>
    </source>
</evidence>
<name>A0A8R7JXY9_TRIUA</name>
<sequence length="65" mass="7242">MLSSPPQVLLIRSCCRPSSKRRGHQVRLQHPHHPDTLLRANCPHQIRPRSSCLLSDLVGLSILGA</sequence>
<protein>
    <submittedName>
        <fullName evidence="1">Uncharacterized protein</fullName>
    </submittedName>
</protein>
<reference evidence="1" key="2">
    <citation type="submission" date="2018-03" db="EMBL/GenBank/DDBJ databases">
        <title>The Triticum urartu genome reveals the dynamic nature of wheat genome evolution.</title>
        <authorList>
            <person name="Ling H."/>
            <person name="Ma B."/>
            <person name="Shi X."/>
            <person name="Liu H."/>
            <person name="Dong L."/>
            <person name="Sun H."/>
            <person name="Cao Y."/>
            <person name="Gao Q."/>
            <person name="Zheng S."/>
            <person name="Li Y."/>
            <person name="Yu Y."/>
            <person name="Du H."/>
            <person name="Qi M."/>
            <person name="Li Y."/>
            <person name="Yu H."/>
            <person name="Cui Y."/>
            <person name="Wang N."/>
            <person name="Chen C."/>
            <person name="Wu H."/>
            <person name="Zhao Y."/>
            <person name="Zhang J."/>
            <person name="Li Y."/>
            <person name="Zhou W."/>
            <person name="Zhang B."/>
            <person name="Hu W."/>
            <person name="Eijk M."/>
            <person name="Tang J."/>
            <person name="Witsenboer H."/>
            <person name="Zhao S."/>
            <person name="Li Z."/>
            <person name="Zhang A."/>
            <person name="Wang D."/>
            <person name="Liang C."/>
        </authorList>
    </citation>
    <scope>NUCLEOTIDE SEQUENCE [LARGE SCALE GENOMIC DNA]</scope>
    <source>
        <strain evidence="1">cv. G1812</strain>
    </source>
</reference>
<dbReference type="Proteomes" id="UP000015106">
    <property type="component" value="Chromosome 1"/>
</dbReference>
<dbReference type="Gramene" id="TuG1812G0100001496.01.T02">
    <property type="protein sequence ID" value="TuG1812G0100001496.01.T02"/>
    <property type="gene ID" value="TuG1812G0100001496.01"/>
</dbReference>
<accession>A0A8R7JXY9</accession>
<dbReference type="EnsemblPlants" id="TuG1812G0100001496.01.T02">
    <property type="protein sequence ID" value="TuG1812G0100001496.01.T02"/>
    <property type="gene ID" value="TuG1812G0100001496.01"/>
</dbReference>
<evidence type="ECO:0000313" key="1">
    <source>
        <dbReference type="EnsemblPlants" id="TuG1812G0100001496.01.T02"/>
    </source>
</evidence>
<organism evidence="1 2">
    <name type="scientific">Triticum urartu</name>
    <name type="common">Red wild einkorn</name>
    <name type="synonym">Crithodium urartu</name>
    <dbReference type="NCBI Taxonomy" id="4572"/>
    <lineage>
        <taxon>Eukaryota</taxon>
        <taxon>Viridiplantae</taxon>
        <taxon>Streptophyta</taxon>
        <taxon>Embryophyta</taxon>
        <taxon>Tracheophyta</taxon>
        <taxon>Spermatophyta</taxon>
        <taxon>Magnoliopsida</taxon>
        <taxon>Liliopsida</taxon>
        <taxon>Poales</taxon>
        <taxon>Poaceae</taxon>
        <taxon>BOP clade</taxon>
        <taxon>Pooideae</taxon>
        <taxon>Triticodae</taxon>
        <taxon>Triticeae</taxon>
        <taxon>Triticinae</taxon>
        <taxon>Triticum</taxon>
    </lineage>
</organism>
<keyword evidence="2" id="KW-1185">Reference proteome</keyword>
<reference evidence="2" key="1">
    <citation type="journal article" date="2013" name="Nature">
        <title>Draft genome of the wheat A-genome progenitor Triticum urartu.</title>
        <authorList>
            <person name="Ling H.Q."/>
            <person name="Zhao S."/>
            <person name="Liu D."/>
            <person name="Wang J."/>
            <person name="Sun H."/>
            <person name="Zhang C."/>
            <person name="Fan H."/>
            <person name="Li D."/>
            <person name="Dong L."/>
            <person name="Tao Y."/>
            <person name="Gao C."/>
            <person name="Wu H."/>
            <person name="Li Y."/>
            <person name="Cui Y."/>
            <person name="Guo X."/>
            <person name="Zheng S."/>
            <person name="Wang B."/>
            <person name="Yu K."/>
            <person name="Liang Q."/>
            <person name="Yang W."/>
            <person name="Lou X."/>
            <person name="Chen J."/>
            <person name="Feng M."/>
            <person name="Jian J."/>
            <person name="Zhang X."/>
            <person name="Luo G."/>
            <person name="Jiang Y."/>
            <person name="Liu J."/>
            <person name="Wang Z."/>
            <person name="Sha Y."/>
            <person name="Zhang B."/>
            <person name="Wu H."/>
            <person name="Tang D."/>
            <person name="Shen Q."/>
            <person name="Xue P."/>
            <person name="Zou S."/>
            <person name="Wang X."/>
            <person name="Liu X."/>
            <person name="Wang F."/>
            <person name="Yang Y."/>
            <person name="An X."/>
            <person name="Dong Z."/>
            <person name="Zhang K."/>
            <person name="Zhang X."/>
            <person name="Luo M.C."/>
            <person name="Dvorak J."/>
            <person name="Tong Y."/>
            <person name="Wang J."/>
            <person name="Yang H."/>
            <person name="Li Z."/>
            <person name="Wang D."/>
            <person name="Zhang A."/>
            <person name="Wang J."/>
        </authorList>
    </citation>
    <scope>NUCLEOTIDE SEQUENCE</scope>
    <source>
        <strain evidence="2">cv. G1812</strain>
    </source>
</reference>
<dbReference type="AlphaFoldDB" id="A0A8R7JXY9"/>